<name>A0A8H4F6B5_MUCCL</name>
<dbReference type="EMBL" id="JAAECE010000001">
    <property type="protein sequence ID" value="KAF1806390.1"/>
    <property type="molecule type" value="Genomic_DNA"/>
</dbReference>
<protein>
    <recommendedName>
        <fullName evidence="3">Reverse transcriptase domain-containing protein</fullName>
    </recommendedName>
</protein>
<accession>A0A8H4F6B5</accession>
<evidence type="ECO:0000313" key="1">
    <source>
        <dbReference type="EMBL" id="KAF1806390.1"/>
    </source>
</evidence>
<feature type="non-terminal residue" evidence="1">
    <location>
        <position position="151"/>
    </location>
</feature>
<proteinExistence type="predicted"/>
<dbReference type="Proteomes" id="UP000469890">
    <property type="component" value="Unassembled WGS sequence"/>
</dbReference>
<sequence length="151" mass="16706">LCTPKECMLDAAAIYYGTLYTPDTIDMNAVHELLDAVHESARLSTTASQSLLEPITFDDLCDAFSRAPTTSSPGMDGLPYQLVHLIVTNPACREIALATFNNALRHSDFPPSWLLESCVVLLPKKGPSKLLQNWRPIFLINTDAKVFTRIL</sequence>
<evidence type="ECO:0000313" key="2">
    <source>
        <dbReference type="Proteomes" id="UP000469890"/>
    </source>
</evidence>
<reference evidence="1 2" key="1">
    <citation type="submission" date="2019-09" db="EMBL/GenBank/DDBJ databases">
        <authorList>
            <consortium name="DOE Joint Genome Institute"/>
            <person name="Mondo S.J."/>
            <person name="Navarro-Mendoza M.I."/>
            <person name="Perez-Arques C."/>
            <person name="Panchal S."/>
            <person name="Nicolas F.E."/>
            <person name="Ganguly P."/>
            <person name="Pangilinan J."/>
            <person name="Grigoriev I."/>
            <person name="Heitman J."/>
            <person name="Sanya K."/>
            <person name="Garre V."/>
        </authorList>
    </citation>
    <scope>NUCLEOTIDE SEQUENCE [LARGE SCALE GENOMIC DNA]</scope>
    <source>
        <strain evidence="1 2">MU402</strain>
    </source>
</reference>
<feature type="non-terminal residue" evidence="1">
    <location>
        <position position="1"/>
    </location>
</feature>
<evidence type="ECO:0008006" key="3">
    <source>
        <dbReference type="Google" id="ProtNLM"/>
    </source>
</evidence>
<dbReference type="PANTHER" id="PTHR19446">
    <property type="entry name" value="REVERSE TRANSCRIPTASES"/>
    <property type="match status" value="1"/>
</dbReference>
<organism evidence="1 2">
    <name type="scientific">Mucor circinelloides f. lusitanicus</name>
    <name type="common">Mucor racemosus var. lusitanicus</name>
    <dbReference type="NCBI Taxonomy" id="29924"/>
    <lineage>
        <taxon>Eukaryota</taxon>
        <taxon>Fungi</taxon>
        <taxon>Fungi incertae sedis</taxon>
        <taxon>Mucoromycota</taxon>
        <taxon>Mucoromycotina</taxon>
        <taxon>Mucoromycetes</taxon>
        <taxon>Mucorales</taxon>
        <taxon>Mucorineae</taxon>
        <taxon>Mucoraceae</taxon>
        <taxon>Mucor</taxon>
    </lineage>
</organism>
<gene>
    <name evidence="1" type="ORF">FB192DRAFT_1264819</name>
</gene>
<dbReference type="AlphaFoldDB" id="A0A8H4F6B5"/>
<comment type="caution">
    <text evidence="1">The sequence shown here is derived from an EMBL/GenBank/DDBJ whole genome shotgun (WGS) entry which is preliminary data.</text>
</comment>